<evidence type="ECO:0000256" key="1">
    <source>
        <dbReference type="ARBA" id="ARBA00022741"/>
    </source>
</evidence>
<evidence type="ECO:0000256" key="2">
    <source>
        <dbReference type="ARBA" id="ARBA00022840"/>
    </source>
</evidence>
<comment type="similarity">
    <text evidence="3">Belongs to the TRAFAC class myosin-kinesin ATPase superfamily. Kinesin family.</text>
</comment>
<dbReference type="Proteomes" id="UP000054047">
    <property type="component" value="Unassembled WGS sequence"/>
</dbReference>
<feature type="domain" description="Kinesin motor" evidence="4">
    <location>
        <begin position="3"/>
        <end position="71"/>
    </location>
</feature>
<evidence type="ECO:0000259" key="4">
    <source>
        <dbReference type="PROSITE" id="PS50067"/>
    </source>
</evidence>
<dbReference type="InterPro" id="IPR027417">
    <property type="entry name" value="P-loop_NTPase"/>
</dbReference>
<dbReference type="OrthoDB" id="5845825at2759"/>
<keyword evidence="2" id="KW-0067">ATP-binding</keyword>
<evidence type="ECO:0000256" key="3">
    <source>
        <dbReference type="PROSITE-ProRule" id="PRU00283"/>
    </source>
</evidence>
<keyword evidence="6" id="KW-1185">Reference proteome</keyword>
<dbReference type="GO" id="GO:0005524">
    <property type="term" value="F:ATP binding"/>
    <property type="evidence" value="ECO:0007669"/>
    <property type="project" value="UniProtKB-KW"/>
</dbReference>
<reference evidence="5 6" key="1">
    <citation type="submission" date="2013-12" db="EMBL/GenBank/DDBJ databases">
        <title>Draft genome of the parsitic nematode Ancylostoma duodenale.</title>
        <authorList>
            <person name="Mitreva M."/>
        </authorList>
    </citation>
    <scope>NUCLEOTIDE SEQUENCE [LARGE SCALE GENOMIC DNA]</scope>
    <source>
        <strain evidence="5 6">Zhejiang</strain>
    </source>
</reference>
<dbReference type="InterPro" id="IPR036961">
    <property type="entry name" value="Kinesin_motor_dom_sf"/>
</dbReference>
<proteinExistence type="inferred from homology"/>
<sequence>MSSVKVAVRVRPFNQREIANGSRCIIGMNGTTTNVHMASEIPYDRIFEFNATLKAPSKSPSNAILTEVNSN</sequence>
<protein>
    <recommendedName>
        <fullName evidence="4">Kinesin motor domain-containing protein</fullName>
    </recommendedName>
</protein>
<dbReference type="PROSITE" id="PS50067">
    <property type="entry name" value="KINESIN_MOTOR_2"/>
    <property type="match status" value="1"/>
</dbReference>
<dbReference type="GO" id="GO:0007018">
    <property type="term" value="P:microtubule-based movement"/>
    <property type="evidence" value="ECO:0007669"/>
    <property type="project" value="InterPro"/>
</dbReference>
<dbReference type="PANTHER" id="PTHR47117">
    <property type="entry name" value="STAR-RELATED LIPID TRANSFER PROTEIN 9"/>
    <property type="match status" value="1"/>
</dbReference>
<dbReference type="GO" id="GO:0003777">
    <property type="term" value="F:microtubule motor activity"/>
    <property type="evidence" value="ECO:0007669"/>
    <property type="project" value="InterPro"/>
</dbReference>
<evidence type="ECO:0000313" key="5">
    <source>
        <dbReference type="EMBL" id="KIH47451.1"/>
    </source>
</evidence>
<dbReference type="Gene3D" id="3.40.850.10">
    <property type="entry name" value="Kinesin motor domain"/>
    <property type="match status" value="1"/>
</dbReference>
<dbReference type="AlphaFoldDB" id="A0A0C2FRD0"/>
<gene>
    <name evidence="5" type="ORF">ANCDUO_22490</name>
</gene>
<evidence type="ECO:0000313" key="6">
    <source>
        <dbReference type="Proteomes" id="UP000054047"/>
    </source>
</evidence>
<dbReference type="SUPFAM" id="SSF52540">
    <property type="entry name" value="P-loop containing nucleoside triphosphate hydrolases"/>
    <property type="match status" value="1"/>
</dbReference>
<dbReference type="InterPro" id="IPR001752">
    <property type="entry name" value="Kinesin_motor_dom"/>
</dbReference>
<organism evidence="5 6">
    <name type="scientific">Ancylostoma duodenale</name>
    <dbReference type="NCBI Taxonomy" id="51022"/>
    <lineage>
        <taxon>Eukaryota</taxon>
        <taxon>Metazoa</taxon>
        <taxon>Ecdysozoa</taxon>
        <taxon>Nematoda</taxon>
        <taxon>Chromadorea</taxon>
        <taxon>Rhabditida</taxon>
        <taxon>Rhabditina</taxon>
        <taxon>Rhabditomorpha</taxon>
        <taxon>Strongyloidea</taxon>
        <taxon>Ancylostomatidae</taxon>
        <taxon>Ancylostomatinae</taxon>
        <taxon>Ancylostoma</taxon>
    </lineage>
</organism>
<dbReference type="EMBL" id="KN767697">
    <property type="protein sequence ID" value="KIH47451.1"/>
    <property type="molecule type" value="Genomic_DNA"/>
</dbReference>
<name>A0A0C2FRD0_9BILA</name>
<keyword evidence="1" id="KW-0547">Nucleotide-binding</keyword>
<accession>A0A0C2FRD0</accession>
<comment type="caution">
    <text evidence="3">Lacks conserved residue(s) required for the propagation of feature annotation.</text>
</comment>
<dbReference type="GO" id="GO:0008017">
    <property type="term" value="F:microtubule binding"/>
    <property type="evidence" value="ECO:0007669"/>
    <property type="project" value="InterPro"/>
</dbReference>